<accession>A0A9X1BRQ3</accession>
<name>A0A9X1BRQ3_9BURK</name>
<sequence length="254" mass="26978">MVMTLALMAAMPEELAALLAQLDSPTVHHHAGRAFHAGRLEGQDVVLVLSRIGKVAAATTATLLIERFKARAIVFTGVAGGLHPQARVGDIVIARELLQHDLDVSPLFPRHEVPLTGRSRFPTDAELSDGLQAAAAEALAVERLALAASLEALGVSQPRLHEGLIVSGDRFVATAAESQALRHELPDALAVEMEGAALAQVCHDCDVPYAVIRSISDRADDAAHGDFLRYLAEVAAPMAAAILRCWLRRGPLPV</sequence>
<gene>
    <name evidence="7" type="ORF">JI742_13635</name>
</gene>
<proteinExistence type="predicted"/>
<keyword evidence="3" id="KW-0028">Amino-acid biosynthesis</keyword>
<dbReference type="SUPFAM" id="SSF53167">
    <property type="entry name" value="Purine and uridine phosphorylases"/>
    <property type="match status" value="1"/>
</dbReference>
<keyword evidence="4 7" id="KW-0378">Hydrolase</keyword>
<evidence type="ECO:0000256" key="5">
    <source>
        <dbReference type="ARBA" id="ARBA00023167"/>
    </source>
</evidence>
<organism evidence="7 8">
    <name type="scientific">Aquariibacter lacus</name>
    <dbReference type="NCBI Taxonomy" id="2801332"/>
    <lineage>
        <taxon>Bacteria</taxon>
        <taxon>Pseudomonadati</taxon>
        <taxon>Pseudomonadota</taxon>
        <taxon>Betaproteobacteria</taxon>
        <taxon>Burkholderiales</taxon>
        <taxon>Sphaerotilaceae</taxon>
        <taxon>Aquariibacter</taxon>
    </lineage>
</organism>
<keyword evidence="8" id="KW-1185">Reference proteome</keyword>
<dbReference type="InterPro" id="IPR035994">
    <property type="entry name" value="Nucleoside_phosphorylase_sf"/>
</dbReference>
<dbReference type="InterPro" id="IPR000845">
    <property type="entry name" value="Nucleoside_phosphorylase_d"/>
</dbReference>
<dbReference type="GO" id="GO:0008930">
    <property type="term" value="F:methylthioadenosine nucleosidase activity"/>
    <property type="evidence" value="ECO:0007669"/>
    <property type="project" value="InterPro"/>
</dbReference>
<dbReference type="Pfam" id="PF01048">
    <property type="entry name" value="PNP_UDP_1"/>
    <property type="match status" value="1"/>
</dbReference>
<evidence type="ECO:0000313" key="8">
    <source>
        <dbReference type="Proteomes" id="UP000643207"/>
    </source>
</evidence>
<evidence type="ECO:0000256" key="1">
    <source>
        <dbReference type="ARBA" id="ARBA00004945"/>
    </source>
</evidence>
<feature type="domain" description="Nucleoside phosphorylase" evidence="6">
    <location>
        <begin position="5"/>
        <end position="241"/>
    </location>
</feature>
<dbReference type="NCBIfam" id="TIGR01704">
    <property type="entry name" value="MTA_SAH-Nsdase"/>
    <property type="match status" value="1"/>
</dbReference>
<evidence type="ECO:0000259" key="6">
    <source>
        <dbReference type="Pfam" id="PF01048"/>
    </source>
</evidence>
<keyword evidence="7" id="KW-0326">Glycosidase</keyword>
<comment type="pathway">
    <text evidence="1">Amino-acid biosynthesis; L-methionine biosynthesis via salvage pathway; S-methyl-5-thio-alpha-D-ribose 1-phosphate from S-methyl-5'-thioadenosine (hydrolase route): step 1/2.</text>
</comment>
<dbReference type="EC" id="3.2.2.9" evidence="2"/>
<comment type="caution">
    <text evidence="7">The sequence shown here is derived from an EMBL/GenBank/DDBJ whole genome shotgun (WGS) entry which is preliminary data.</text>
</comment>
<dbReference type="GO" id="GO:0019284">
    <property type="term" value="P:L-methionine salvage from S-adenosylmethionine"/>
    <property type="evidence" value="ECO:0007669"/>
    <property type="project" value="TreeGrafter"/>
</dbReference>
<dbReference type="GO" id="GO:0009164">
    <property type="term" value="P:nucleoside catabolic process"/>
    <property type="evidence" value="ECO:0007669"/>
    <property type="project" value="InterPro"/>
</dbReference>
<evidence type="ECO:0000313" key="7">
    <source>
        <dbReference type="EMBL" id="MBL0720931.1"/>
    </source>
</evidence>
<keyword evidence="5" id="KW-0486">Methionine biosynthesis</keyword>
<dbReference type="Gene3D" id="3.40.50.1580">
    <property type="entry name" value="Nucleoside phosphorylase domain"/>
    <property type="match status" value="1"/>
</dbReference>
<dbReference type="EMBL" id="JAERRA010000002">
    <property type="protein sequence ID" value="MBL0720931.1"/>
    <property type="molecule type" value="Genomic_DNA"/>
</dbReference>
<dbReference type="NCBIfam" id="NF004079">
    <property type="entry name" value="PRK05584.1"/>
    <property type="match status" value="1"/>
</dbReference>
<dbReference type="InterPro" id="IPR010049">
    <property type="entry name" value="MTA_SAH_Nsdase"/>
</dbReference>
<dbReference type="GO" id="GO:0005829">
    <property type="term" value="C:cytosol"/>
    <property type="evidence" value="ECO:0007669"/>
    <property type="project" value="TreeGrafter"/>
</dbReference>
<dbReference type="GO" id="GO:0008782">
    <property type="term" value="F:adenosylhomocysteine nucleosidase activity"/>
    <property type="evidence" value="ECO:0007669"/>
    <property type="project" value="UniProtKB-EC"/>
</dbReference>
<reference evidence="7 8" key="1">
    <citation type="submission" date="2021-01" db="EMBL/GenBank/DDBJ databases">
        <title>Piscinibacter sp. Jin2 Genome sequencing and assembly.</title>
        <authorList>
            <person name="Kim I."/>
        </authorList>
    </citation>
    <scope>NUCLEOTIDE SEQUENCE [LARGE SCALE GENOMIC DNA]</scope>
    <source>
        <strain evidence="7 8">Jin2</strain>
    </source>
</reference>
<evidence type="ECO:0000256" key="4">
    <source>
        <dbReference type="ARBA" id="ARBA00022801"/>
    </source>
</evidence>
<evidence type="ECO:0000256" key="3">
    <source>
        <dbReference type="ARBA" id="ARBA00022605"/>
    </source>
</evidence>
<dbReference type="PANTHER" id="PTHR46832:SF1">
    <property type="entry name" value="5'-METHYLTHIOADENOSINE_S-ADENOSYLHOMOCYSTEINE NUCLEOSIDASE"/>
    <property type="match status" value="1"/>
</dbReference>
<protein>
    <recommendedName>
        <fullName evidence="2">adenosylhomocysteine nucleosidase</fullName>
        <ecNumber evidence="2">3.2.2.9</ecNumber>
    </recommendedName>
</protein>
<dbReference type="Proteomes" id="UP000643207">
    <property type="component" value="Unassembled WGS sequence"/>
</dbReference>
<dbReference type="AlphaFoldDB" id="A0A9X1BRQ3"/>
<dbReference type="CDD" id="cd09008">
    <property type="entry name" value="MTAN"/>
    <property type="match status" value="1"/>
</dbReference>
<evidence type="ECO:0000256" key="2">
    <source>
        <dbReference type="ARBA" id="ARBA00011974"/>
    </source>
</evidence>
<dbReference type="PANTHER" id="PTHR46832">
    <property type="entry name" value="5'-METHYLTHIOADENOSINE/S-ADENOSYLHOMOCYSTEINE NUCLEOSIDASE"/>
    <property type="match status" value="1"/>
</dbReference>
<dbReference type="GO" id="GO:0019509">
    <property type="term" value="P:L-methionine salvage from methylthioadenosine"/>
    <property type="evidence" value="ECO:0007669"/>
    <property type="project" value="InterPro"/>
</dbReference>